<evidence type="ECO:0000256" key="1">
    <source>
        <dbReference type="SAM" id="MobiDB-lite"/>
    </source>
</evidence>
<feature type="compositionally biased region" description="Basic and acidic residues" evidence="1">
    <location>
        <begin position="219"/>
        <end position="231"/>
    </location>
</feature>
<accession>A0AAV2BJ12</accession>
<name>A0AAV2BJ12_9ARAC</name>
<feature type="region of interest" description="Disordered" evidence="1">
    <location>
        <begin position="219"/>
        <end position="238"/>
    </location>
</feature>
<organism evidence="2 3">
    <name type="scientific">Larinioides sclopetarius</name>
    <dbReference type="NCBI Taxonomy" id="280406"/>
    <lineage>
        <taxon>Eukaryota</taxon>
        <taxon>Metazoa</taxon>
        <taxon>Ecdysozoa</taxon>
        <taxon>Arthropoda</taxon>
        <taxon>Chelicerata</taxon>
        <taxon>Arachnida</taxon>
        <taxon>Araneae</taxon>
        <taxon>Araneomorphae</taxon>
        <taxon>Entelegynae</taxon>
        <taxon>Araneoidea</taxon>
        <taxon>Araneidae</taxon>
        <taxon>Larinioides</taxon>
    </lineage>
</organism>
<dbReference type="EMBL" id="CAXIEN010000391">
    <property type="protein sequence ID" value="CAL1296216.1"/>
    <property type="molecule type" value="Genomic_DNA"/>
</dbReference>
<keyword evidence="3" id="KW-1185">Reference proteome</keyword>
<gene>
    <name evidence="2" type="ORF">LARSCL_LOCUS19688</name>
</gene>
<feature type="non-terminal residue" evidence="2">
    <location>
        <position position="300"/>
    </location>
</feature>
<comment type="caution">
    <text evidence="2">The sequence shown here is derived from an EMBL/GenBank/DDBJ whole genome shotgun (WGS) entry which is preliminary data.</text>
</comment>
<dbReference type="AlphaFoldDB" id="A0AAV2BJ12"/>
<sequence>EENITSSEVNLIALNLNNYDLYGNSDLWRWNENSDTLTYDIKSTSSKSSMLSNWNHQLQDYRQCDATVKHMVIGCCPDCKPGPYTYKYVVYNILEGENNKRSLFEKNIGECLLRYENSVLISPEKKTEKVGNVPVSNPLNRKLPCSELNGQDHFSGNSDFQAFRLHKNVFKKFNPRTLLMLPTPSYKNRIRRWEGAKKAGKSSEDLLGNGSREFLKKANSKEIEKETRDDGSPLIPLENKSSENLCSNLSSSMDWQSIFERTFKTENLKTRGAEGRLDLIKHTQLIKAPKNFPSKISALG</sequence>
<reference evidence="2 3" key="1">
    <citation type="submission" date="2024-04" db="EMBL/GenBank/DDBJ databases">
        <authorList>
            <person name="Rising A."/>
            <person name="Reimegard J."/>
            <person name="Sonavane S."/>
            <person name="Akerstrom W."/>
            <person name="Nylinder S."/>
            <person name="Hedman E."/>
            <person name="Kallberg Y."/>
        </authorList>
    </citation>
    <scope>NUCLEOTIDE SEQUENCE [LARGE SCALE GENOMIC DNA]</scope>
</reference>
<protein>
    <submittedName>
        <fullName evidence="2">Uncharacterized protein</fullName>
    </submittedName>
</protein>
<proteinExistence type="predicted"/>
<feature type="non-terminal residue" evidence="2">
    <location>
        <position position="1"/>
    </location>
</feature>
<dbReference type="Proteomes" id="UP001497382">
    <property type="component" value="Unassembled WGS sequence"/>
</dbReference>
<evidence type="ECO:0000313" key="3">
    <source>
        <dbReference type="Proteomes" id="UP001497382"/>
    </source>
</evidence>
<evidence type="ECO:0000313" key="2">
    <source>
        <dbReference type="EMBL" id="CAL1296216.1"/>
    </source>
</evidence>